<evidence type="ECO:0000259" key="3">
    <source>
        <dbReference type="Pfam" id="PF13205"/>
    </source>
</evidence>
<evidence type="ECO:0000256" key="1">
    <source>
        <dbReference type="ARBA" id="ARBA00022729"/>
    </source>
</evidence>
<dbReference type="EMBL" id="DYVS01000266">
    <property type="protein sequence ID" value="HJF71880.1"/>
    <property type="molecule type" value="Genomic_DNA"/>
</dbReference>
<dbReference type="PROSITE" id="PS51257">
    <property type="entry name" value="PROKAR_LIPOPROTEIN"/>
    <property type="match status" value="1"/>
</dbReference>
<reference evidence="4" key="2">
    <citation type="submission" date="2021-09" db="EMBL/GenBank/DDBJ databases">
        <authorList>
            <person name="Gilroy R."/>
        </authorList>
    </citation>
    <scope>NUCLEOTIDE SEQUENCE</scope>
    <source>
        <strain evidence="4">6966</strain>
    </source>
</reference>
<proteinExistence type="predicted"/>
<comment type="caution">
    <text evidence="4">The sequence shown here is derived from an EMBL/GenBank/DDBJ whole genome shotgun (WGS) entry which is preliminary data.</text>
</comment>
<feature type="transmembrane region" description="Helical" evidence="2">
    <location>
        <begin position="6"/>
        <end position="24"/>
    </location>
</feature>
<evidence type="ECO:0000256" key="2">
    <source>
        <dbReference type="SAM" id="Phobius"/>
    </source>
</evidence>
<dbReference type="SUPFAM" id="SSF49452">
    <property type="entry name" value="Starch-binding domain-like"/>
    <property type="match status" value="1"/>
</dbReference>
<evidence type="ECO:0000313" key="4">
    <source>
        <dbReference type="EMBL" id="HJF71880.1"/>
    </source>
</evidence>
<dbReference type="GO" id="GO:0030246">
    <property type="term" value="F:carbohydrate binding"/>
    <property type="evidence" value="ECO:0007669"/>
    <property type="project" value="InterPro"/>
</dbReference>
<reference evidence="4" key="1">
    <citation type="journal article" date="2021" name="PeerJ">
        <title>Extensive microbial diversity within the chicken gut microbiome revealed by metagenomics and culture.</title>
        <authorList>
            <person name="Gilroy R."/>
            <person name="Ravi A."/>
            <person name="Getino M."/>
            <person name="Pursley I."/>
            <person name="Horton D.L."/>
            <person name="Alikhan N.F."/>
            <person name="Baker D."/>
            <person name="Gharbi K."/>
            <person name="Hall N."/>
            <person name="Watson M."/>
            <person name="Adriaenssens E.M."/>
            <person name="Foster-Nyarko E."/>
            <person name="Jarju S."/>
            <person name="Secka A."/>
            <person name="Antonio M."/>
            <person name="Oren A."/>
            <person name="Chaudhuri R.R."/>
            <person name="La Ragione R."/>
            <person name="Hildebrand F."/>
            <person name="Pallen M.J."/>
        </authorList>
    </citation>
    <scope>NUCLEOTIDE SEQUENCE</scope>
    <source>
        <strain evidence="4">6966</strain>
    </source>
</reference>
<dbReference type="Pfam" id="PF13205">
    <property type="entry name" value="Big_5"/>
    <property type="match status" value="1"/>
</dbReference>
<keyword evidence="2" id="KW-0812">Transmembrane</keyword>
<keyword evidence="1" id="KW-0732">Signal</keyword>
<feature type="non-terminal residue" evidence="4">
    <location>
        <position position="229"/>
    </location>
</feature>
<dbReference type="Proteomes" id="UP000742098">
    <property type="component" value="Unassembled WGS sequence"/>
</dbReference>
<dbReference type="InterPro" id="IPR032812">
    <property type="entry name" value="SbsA_Ig"/>
</dbReference>
<dbReference type="InterPro" id="IPR013784">
    <property type="entry name" value="Carb-bd-like_fold"/>
</dbReference>
<evidence type="ECO:0000313" key="5">
    <source>
        <dbReference type="Proteomes" id="UP000742098"/>
    </source>
</evidence>
<sequence length="229" mass="25785">MNKFFWNGFCFVAIIVALIIYACANRGYPQGGEKDVTPPRVIKEVPESFSTNFKGKQIDIYFDEYVQLKDINKKFVMSPPMKKKARVSLRGKYVRVTFQDSLKPNTTYTLDFADAIVDNNEGNPLGFYRYVFSTGPQLDSMELGGQVIDMQTQLPVLGATVMFYQNTADSVALTDLPSYVAKTDSAGMFRVTNIKDDTYRVMAIDDARGNYLFVPSETKVGFIDSLIQT</sequence>
<name>A0A921H6S4_9BACT</name>
<accession>A0A921H6S4</accession>
<dbReference type="AlphaFoldDB" id="A0A921H6S4"/>
<feature type="domain" description="SbsA Ig-like" evidence="3">
    <location>
        <begin position="35"/>
        <end position="134"/>
    </location>
</feature>
<gene>
    <name evidence="4" type="ORF">K8V05_14100</name>
</gene>
<keyword evidence="2" id="KW-0472">Membrane</keyword>
<keyword evidence="2" id="KW-1133">Transmembrane helix</keyword>
<organism evidence="4 5">
    <name type="scientific">Butyricimonas virosa</name>
    <dbReference type="NCBI Taxonomy" id="544645"/>
    <lineage>
        <taxon>Bacteria</taxon>
        <taxon>Pseudomonadati</taxon>
        <taxon>Bacteroidota</taxon>
        <taxon>Bacteroidia</taxon>
        <taxon>Bacteroidales</taxon>
        <taxon>Odoribacteraceae</taxon>
        <taxon>Butyricimonas</taxon>
    </lineage>
</organism>
<protein>
    <submittedName>
        <fullName evidence="4">Ig-like domain-containing protein</fullName>
    </submittedName>
</protein>